<protein>
    <submittedName>
        <fullName evidence="3">Uncharacterized protein</fullName>
    </submittedName>
</protein>
<feature type="region of interest" description="Disordered" evidence="1">
    <location>
        <begin position="37"/>
        <end position="67"/>
    </location>
</feature>
<reference evidence="3" key="2">
    <citation type="submission" date="2023-11" db="UniProtKB">
        <authorList>
            <consortium name="WormBaseParasite"/>
        </authorList>
    </citation>
    <scope>IDENTIFICATION</scope>
</reference>
<evidence type="ECO:0000313" key="2">
    <source>
        <dbReference type="Proteomes" id="UP000050792"/>
    </source>
</evidence>
<dbReference type="AlphaFoldDB" id="A0AA85FP45"/>
<sequence>MIICASLKHEMNNLMNQYRNQFKSYLQNIYSDTLHDTTISEDDNEDNSDTADDDEDDDINAEKASPDDNTLDILSITQCDPEKLEQFNYKETTSDITSSLAFLSRRITRNYASEFILPDDTRIAVSRLEGIYPMDNNEQVILSLSVGHKYIYIGQQSTNIDQPSQTTTQTNPTNSFNKQVSLNSSEKLNDSNHQGMINKPSLNHTIEETNIDESQSDLDSAHHDLNESETSISYITRGLQIIDYLEDDIWAATILQCDNSSNAGLLRQLEAGCRLQPEAYKMERVQTVKNRETVIDFPSKPTVRTIGLSRSTSETDSINTTLTGVDFDGET</sequence>
<organism evidence="2 3">
    <name type="scientific">Schistosoma rodhaini</name>
    <dbReference type="NCBI Taxonomy" id="6188"/>
    <lineage>
        <taxon>Eukaryota</taxon>
        <taxon>Metazoa</taxon>
        <taxon>Spiralia</taxon>
        <taxon>Lophotrochozoa</taxon>
        <taxon>Platyhelminthes</taxon>
        <taxon>Trematoda</taxon>
        <taxon>Digenea</taxon>
        <taxon>Strigeidida</taxon>
        <taxon>Schistosomatoidea</taxon>
        <taxon>Schistosomatidae</taxon>
        <taxon>Schistosoma</taxon>
    </lineage>
</organism>
<name>A0AA85FP45_9TREM</name>
<keyword evidence="2" id="KW-1185">Reference proteome</keyword>
<dbReference type="WBParaSite" id="SRDH1_59160.1">
    <property type="protein sequence ID" value="SRDH1_59160.1"/>
    <property type="gene ID" value="SRDH1_59160"/>
</dbReference>
<accession>A0AA85FP45</accession>
<evidence type="ECO:0000256" key="1">
    <source>
        <dbReference type="SAM" id="MobiDB-lite"/>
    </source>
</evidence>
<proteinExistence type="predicted"/>
<reference evidence="2" key="1">
    <citation type="submission" date="2022-06" db="EMBL/GenBank/DDBJ databases">
        <authorList>
            <person name="Berger JAMES D."/>
            <person name="Berger JAMES D."/>
        </authorList>
    </citation>
    <scope>NUCLEOTIDE SEQUENCE [LARGE SCALE GENOMIC DNA]</scope>
</reference>
<dbReference type="Proteomes" id="UP000050792">
    <property type="component" value="Unassembled WGS sequence"/>
</dbReference>
<feature type="compositionally biased region" description="Acidic residues" evidence="1">
    <location>
        <begin position="39"/>
        <end position="59"/>
    </location>
</feature>
<evidence type="ECO:0000313" key="3">
    <source>
        <dbReference type="WBParaSite" id="SRDH1_59160.1"/>
    </source>
</evidence>